<dbReference type="OrthoDB" id="10618757at2759"/>
<reference evidence="1 2" key="1">
    <citation type="submission" date="2015-03" db="EMBL/GenBank/DDBJ databases">
        <title>RNA-seq based gene annotation and comparative genomics of four Zymoseptoria species reveal species-specific pathogenicity related genes and transposable element activity.</title>
        <authorList>
            <person name="Grandaubert J."/>
            <person name="Bhattacharyya A."/>
            <person name="Stukenbrock E.H."/>
        </authorList>
    </citation>
    <scope>NUCLEOTIDE SEQUENCE [LARGE SCALE GENOMIC DNA]</scope>
    <source>
        <strain evidence="1 2">Zb18110</strain>
    </source>
</reference>
<protein>
    <submittedName>
        <fullName evidence="1">Uncharacterized protein</fullName>
    </submittedName>
</protein>
<dbReference type="EMBL" id="LAFY01000483">
    <property type="protein sequence ID" value="KJX97432.1"/>
    <property type="molecule type" value="Genomic_DNA"/>
</dbReference>
<keyword evidence="2" id="KW-1185">Reference proteome</keyword>
<name>A0A0F4GK43_9PEZI</name>
<accession>A0A0F4GK43</accession>
<evidence type="ECO:0000313" key="1">
    <source>
        <dbReference type="EMBL" id="KJX97432.1"/>
    </source>
</evidence>
<gene>
    <name evidence="1" type="ORF">TI39_contig491g00014</name>
</gene>
<dbReference type="AlphaFoldDB" id="A0A0F4GK43"/>
<evidence type="ECO:0000313" key="2">
    <source>
        <dbReference type="Proteomes" id="UP000033647"/>
    </source>
</evidence>
<organism evidence="1 2">
    <name type="scientific">Zymoseptoria brevis</name>
    <dbReference type="NCBI Taxonomy" id="1047168"/>
    <lineage>
        <taxon>Eukaryota</taxon>
        <taxon>Fungi</taxon>
        <taxon>Dikarya</taxon>
        <taxon>Ascomycota</taxon>
        <taxon>Pezizomycotina</taxon>
        <taxon>Dothideomycetes</taxon>
        <taxon>Dothideomycetidae</taxon>
        <taxon>Mycosphaerellales</taxon>
        <taxon>Mycosphaerellaceae</taxon>
        <taxon>Zymoseptoria</taxon>
    </lineage>
</organism>
<sequence>MPITWTNDHRHVLHLLIPDLSNLAPDQASPTSTPVQFFFNHAVPAGITVLGVELGLPASPAPPFSTLELLIIYRADEYAEDFADDFKLLQRHDSIKNTYKVFTFTATFIPAAMSNLIELLPLDANAWVEPQAGEYVKQNCKQLEVVDDMDCTITWLHYLRDLLRDIAAQEVTRQDVRTEIWLAIVHLGLTRQAGFTNVGTVRFFFNRAVPAPSSPWMTLWVYLLFLHLQVRQLTLRQTSTRARVSHLHLVQAN</sequence>
<dbReference type="Proteomes" id="UP000033647">
    <property type="component" value="Unassembled WGS sequence"/>
</dbReference>
<comment type="caution">
    <text evidence="1">The sequence shown here is derived from an EMBL/GenBank/DDBJ whole genome shotgun (WGS) entry which is preliminary data.</text>
</comment>
<proteinExistence type="predicted"/>